<dbReference type="AlphaFoldDB" id="A0A5D2X1V3"/>
<evidence type="ECO:0000313" key="2">
    <source>
        <dbReference type="Proteomes" id="UP000323597"/>
    </source>
</evidence>
<accession>A0A5D2X1V3</accession>
<dbReference type="EMBL" id="CM017646">
    <property type="protein sequence ID" value="TYJ07759.1"/>
    <property type="molecule type" value="Genomic_DNA"/>
</dbReference>
<gene>
    <name evidence="1" type="ORF">E1A91_A11G028300v1</name>
</gene>
<organism evidence="1 2">
    <name type="scientific">Gossypium mustelinum</name>
    <name type="common">Cotton</name>
    <name type="synonym">Gossypium caicoense</name>
    <dbReference type="NCBI Taxonomy" id="34275"/>
    <lineage>
        <taxon>Eukaryota</taxon>
        <taxon>Viridiplantae</taxon>
        <taxon>Streptophyta</taxon>
        <taxon>Embryophyta</taxon>
        <taxon>Tracheophyta</taxon>
        <taxon>Spermatophyta</taxon>
        <taxon>Magnoliopsida</taxon>
        <taxon>eudicotyledons</taxon>
        <taxon>Gunneridae</taxon>
        <taxon>Pentapetalae</taxon>
        <taxon>rosids</taxon>
        <taxon>malvids</taxon>
        <taxon>Malvales</taxon>
        <taxon>Malvaceae</taxon>
        <taxon>Malvoideae</taxon>
        <taxon>Gossypium</taxon>
    </lineage>
</organism>
<name>A0A5D2X1V3_GOSMU</name>
<evidence type="ECO:0000313" key="1">
    <source>
        <dbReference type="EMBL" id="TYJ07759.1"/>
    </source>
</evidence>
<dbReference type="Proteomes" id="UP000323597">
    <property type="component" value="Chromosome A11"/>
</dbReference>
<proteinExistence type="predicted"/>
<sequence>MTAIICSQRLQTNIQMFIPRGNQYLNLMPRMNKRSWWKFKGFIPYIMKVFVLRKC</sequence>
<protein>
    <submittedName>
        <fullName evidence="1">Uncharacterized protein</fullName>
    </submittedName>
</protein>
<keyword evidence="2" id="KW-1185">Reference proteome</keyword>
<reference evidence="1 2" key="1">
    <citation type="submission" date="2019-07" db="EMBL/GenBank/DDBJ databases">
        <title>WGS assembly of Gossypium mustelinum.</title>
        <authorList>
            <person name="Chen Z.J."/>
            <person name="Sreedasyam A."/>
            <person name="Ando A."/>
            <person name="Song Q."/>
            <person name="De L."/>
            <person name="Hulse-Kemp A."/>
            <person name="Ding M."/>
            <person name="Ye W."/>
            <person name="Kirkbride R."/>
            <person name="Jenkins J."/>
            <person name="Plott C."/>
            <person name="Lovell J."/>
            <person name="Lin Y.-M."/>
            <person name="Vaughn R."/>
            <person name="Liu B."/>
            <person name="Li W."/>
            <person name="Simpson S."/>
            <person name="Scheffler B."/>
            <person name="Saski C."/>
            <person name="Grover C."/>
            <person name="Hu G."/>
            <person name="Conover J."/>
            <person name="Carlson J."/>
            <person name="Shu S."/>
            <person name="Boston L."/>
            <person name="Williams M."/>
            <person name="Peterson D."/>
            <person name="Mcgee K."/>
            <person name="Jones D."/>
            <person name="Wendel J."/>
            <person name="Stelly D."/>
            <person name="Grimwood J."/>
            <person name="Schmutz J."/>
        </authorList>
    </citation>
    <scope>NUCLEOTIDE SEQUENCE [LARGE SCALE GENOMIC DNA]</scope>
    <source>
        <strain evidence="1">1408120.09</strain>
    </source>
</reference>